<keyword evidence="3" id="KW-0804">Transcription</keyword>
<dbReference type="InterPro" id="IPR040168">
    <property type="entry name" value="Not2/3/5"/>
</dbReference>
<dbReference type="InterPro" id="IPR038635">
    <property type="entry name" value="CCR4-NOT_su2/3/5_C_sf"/>
</dbReference>
<keyword evidence="7" id="KW-1185">Reference proteome</keyword>
<dbReference type="InterPro" id="IPR007282">
    <property type="entry name" value="NOT2/3/5_C"/>
</dbReference>
<dbReference type="RefSeq" id="XP_067543582.1">
    <property type="nucleotide sequence ID" value="XM_067688394.1"/>
</dbReference>
<feature type="region of interest" description="Disordered" evidence="4">
    <location>
        <begin position="186"/>
        <end position="222"/>
    </location>
</feature>
<feature type="compositionally biased region" description="Basic and acidic residues" evidence="4">
    <location>
        <begin position="186"/>
        <end position="199"/>
    </location>
</feature>
<protein>
    <submittedName>
        <fullName evidence="6">CCR4-NOT transcription complex subunit 3</fullName>
    </submittedName>
</protein>
<evidence type="ECO:0000313" key="6">
    <source>
        <dbReference type="EMBL" id="OAG28837.1"/>
    </source>
</evidence>
<dbReference type="Proteomes" id="UP000185944">
    <property type="component" value="Unassembled WGS sequence"/>
</dbReference>
<dbReference type="GO" id="GO:0030015">
    <property type="term" value="C:CCR4-NOT core complex"/>
    <property type="evidence" value="ECO:0007669"/>
    <property type="project" value="InterPro"/>
</dbReference>
<evidence type="ECO:0000256" key="2">
    <source>
        <dbReference type="ARBA" id="ARBA00023015"/>
    </source>
</evidence>
<comment type="caution">
    <text evidence="6">The sequence shown here is derived from an EMBL/GenBank/DDBJ whole genome shotgun (WGS) entry which is preliminary data.</text>
</comment>
<name>A0A177EA79_9MICR</name>
<evidence type="ECO:0000256" key="3">
    <source>
        <dbReference type="ARBA" id="ARBA00023163"/>
    </source>
</evidence>
<dbReference type="VEuPathDB" id="MicrosporidiaDB:NEDG_00976"/>
<sequence length="379" mass="44430">MSGKKLAEIERTGRKIQEGGKIVFSLVKKLGYTQSGGEIKPIPKPVPLIFTERSKTEKELRKEVKKLSALKEMFKSGAKEDKIKEEVEVYKKGVDLMVELEESISLCLREEAQKFYSADLKDKTLITIKNIDLEAKIRKYPQIDTHPLKVLLSQDGADKAVLGPALDDYYDGKIQTMELLNHLANKKTEEAPPKEEAWKGDVSISTRRKKKDADEKKRVPEKEETLFPQLQKKINTLTIPFNIQIINSLRHPLHYNDTCASLRLRPEFSECPSFFPKKPIALLSSPEFYQKLDMDTLFFIFYFHQNTACQYYAAKELKNYSWRLHTKYMAWFQRLEEPVVLTEEYEQGIYIFFDYEVTWTSRKKENFRFDYKYLEDIDL</sequence>
<dbReference type="GO" id="GO:0006355">
    <property type="term" value="P:regulation of DNA-templated transcription"/>
    <property type="evidence" value="ECO:0007669"/>
    <property type="project" value="InterPro"/>
</dbReference>
<evidence type="ECO:0000256" key="1">
    <source>
        <dbReference type="ARBA" id="ARBA00007682"/>
    </source>
</evidence>
<dbReference type="PANTHER" id="PTHR23326">
    <property type="entry name" value="CCR4 NOT-RELATED"/>
    <property type="match status" value="1"/>
</dbReference>
<dbReference type="AlphaFoldDB" id="A0A177EA79"/>
<dbReference type="GO" id="GO:0000289">
    <property type="term" value="P:nuclear-transcribed mRNA poly(A) tail shortening"/>
    <property type="evidence" value="ECO:0007669"/>
    <property type="project" value="UniProtKB-ARBA"/>
</dbReference>
<accession>A0A177EA79</accession>
<gene>
    <name evidence="6" type="ORF">NEDG_00976</name>
</gene>
<dbReference type="OrthoDB" id="293823at2759"/>
<dbReference type="Gene3D" id="2.30.30.1020">
    <property type="entry name" value="CCR4-NOT complex subunit 2/3/5, C-terminal domain"/>
    <property type="match status" value="1"/>
</dbReference>
<keyword evidence="2" id="KW-0805">Transcription regulation</keyword>
<reference evidence="6 7" key="1">
    <citation type="submission" date="2016-02" db="EMBL/GenBank/DDBJ databases">
        <title>Discovery of a natural microsporidian pathogen with a broad tissue tropism in Caenorhabditis elegans.</title>
        <authorList>
            <person name="Luallen R.J."/>
            <person name="Reinke A.W."/>
            <person name="Tong L."/>
            <person name="Botts M.R."/>
            <person name="Felix M.-A."/>
            <person name="Troemel E.R."/>
        </authorList>
    </citation>
    <scope>NUCLEOTIDE SEQUENCE [LARGE SCALE GENOMIC DNA]</scope>
    <source>
        <strain evidence="6 7">JUm2807</strain>
    </source>
</reference>
<feature type="domain" description="NOT2/NOT3/NOT5 C-terminal" evidence="5">
    <location>
        <begin position="254"/>
        <end position="374"/>
    </location>
</feature>
<evidence type="ECO:0000256" key="4">
    <source>
        <dbReference type="SAM" id="MobiDB-lite"/>
    </source>
</evidence>
<organism evidence="6 7">
    <name type="scientific">Nematocida displodere</name>
    <dbReference type="NCBI Taxonomy" id="1805483"/>
    <lineage>
        <taxon>Eukaryota</taxon>
        <taxon>Fungi</taxon>
        <taxon>Fungi incertae sedis</taxon>
        <taxon>Microsporidia</taxon>
        <taxon>Nematocida</taxon>
    </lineage>
</organism>
<proteinExistence type="inferred from homology"/>
<comment type="similarity">
    <text evidence="1">Belongs to the CNOT2/3/5 family.</text>
</comment>
<dbReference type="STRING" id="1805483.A0A177EA79"/>
<evidence type="ECO:0000313" key="7">
    <source>
        <dbReference type="Proteomes" id="UP000185944"/>
    </source>
</evidence>
<evidence type="ECO:0000259" key="5">
    <source>
        <dbReference type="Pfam" id="PF04153"/>
    </source>
</evidence>
<dbReference type="Pfam" id="PF04153">
    <property type="entry name" value="NOT2_3_5_C"/>
    <property type="match status" value="1"/>
</dbReference>
<feature type="compositionally biased region" description="Basic and acidic residues" evidence="4">
    <location>
        <begin position="211"/>
        <end position="222"/>
    </location>
</feature>
<dbReference type="EMBL" id="LTDL01000042">
    <property type="protein sequence ID" value="OAG28837.1"/>
    <property type="molecule type" value="Genomic_DNA"/>
</dbReference>
<dbReference type="GeneID" id="93647326"/>